<protein>
    <submittedName>
        <fullName evidence="2">Glycosyltransferase</fullName>
    </submittedName>
</protein>
<keyword evidence="1" id="KW-1133">Transmembrane helix</keyword>
<evidence type="ECO:0000256" key="1">
    <source>
        <dbReference type="SAM" id="Phobius"/>
    </source>
</evidence>
<name>A0A0R1LPX7_9LACO</name>
<reference evidence="2 3" key="1">
    <citation type="journal article" date="2015" name="Genome Announc.">
        <title>Expanding the biotechnology potential of lactobacilli through comparative genomics of 213 strains and associated genera.</title>
        <authorList>
            <person name="Sun Z."/>
            <person name="Harris H.M."/>
            <person name="McCann A."/>
            <person name="Guo C."/>
            <person name="Argimon S."/>
            <person name="Zhang W."/>
            <person name="Yang X."/>
            <person name="Jeffery I.B."/>
            <person name="Cooney J.C."/>
            <person name="Kagawa T.F."/>
            <person name="Liu W."/>
            <person name="Song Y."/>
            <person name="Salvetti E."/>
            <person name="Wrobel A."/>
            <person name="Rasinkangas P."/>
            <person name="Parkhill J."/>
            <person name="Rea M.C."/>
            <person name="O'Sullivan O."/>
            <person name="Ritari J."/>
            <person name="Douillard F.P."/>
            <person name="Paul Ross R."/>
            <person name="Yang R."/>
            <person name="Briner A.E."/>
            <person name="Felis G.E."/>
            <person name="de Vos W.M."/>
            <person name="Barrangou R."/>
            <person name="Klaenhammer T.R."/>
            <person name="Caufield P.W."/>
            <person name="Cui Y."/>
            <person name="Zhang H."/>
            <person name="O'Toole P.W."/>
        </authorList>
    </citation>
    <scope>NUCLEOTIDE SEQUENCE [LARGE SCALE GENOMIC DNA]</scope>
    <source>
        <strain evidence="2 3">DSM 19394</strain>
    </source>
</reference>
<dbReference type="PANTHER" id="PTHR38454">
    <property type="entry name" value="INTEGRAL MEMBRANE PROTEIN-RELATED"/>
    <property type="match status" value="1"/>
</dbReference>
<feature type="transmembrane region" description="Helical" evidence="1">
    <location>
        <begin position="295"/>
        <end position="314"/>
    </location>
</feature>
<evidence type="ECO:0000313" key="2">
    <source>
        <dbReference type="EMBL" id="KRK95172.1"/>
    </source>
</evidence>
<proteinExistence type="predicted"/>
<dbReference type="Pfam" id="PF09586">
    <property type="entry name" value="YfhO"/>
    <property type="match status" value="1"/>
</dbReference>
<dbReference type="GO" id="GO:0016740">
    <property type="term" value="F:transferase activity"/>
    <property type="evidence" value="ECO:0007669"/>
    <property type="project" value="UniProtKB-KW"/>
</dbReference>
<dbReference type="STRING" id="1423715.FD25_GL001553"/>
<dbReference type="InterPro" id="IPR018580">
    <property type="entry name" value="Uncharacterised_YfhO"/>
</dbReference>
<feature type="transmembrane region" description="Helical" evidence="1">
    <location>
        <begin position="184"/>
        <end position="211"/>
    </location>
</feature>
<comment type="caution">
    <text evidence="2">The sequence shown here is derived from an EMBL/GenBank/DDBJ whole genome shotgun (WGS) entry which is preliminary data.</text>
</comment>
<evidence type="ECO:0000313" key="3">
    <source>
        <dbReference type="Proteomes" id="UP000051955"/>
    </source>
</evidence>
<dbReference type="PANTHER" id="PTHR38454:SF1">
    <property type="entry name" value="INTEGRAL MEMBRANE PROTEIN"/>
    <property type="match status" value="1"/>
</dbReference>
<dbReference type="OrthoDB" id="9815466at2"/>
<feature type="transmembrane region" description="Helical" evidence="1">
    <location>
        <begin position="158"/>
        <end position="177"/>
    </location>
</feature>
<feature type="transmembrane region" description="Helical" evidence="1">
    <location>
        <begin position="408"/>
        <end position="425"/>
    </location>
</feature>
<dbReference type="Proteomes" id="UP000051955">
    <property type="component" value="Unassembled WGS sequence"/>
</dbReference>
<feature type="transmembrane region" description="Helical" evidence="1">
    <location>
        <begin position="12"/>
        <end position="32"/>
    </location>
</feature>
<feature type="transmembrane region" description="Helical" evidence="1">
    <location>
        <begin position="321"/>
        <end position="345"/>
    </location>
</feature>
<dbReference type="PATRIC" id="fig|1423715.3.peg.1591"/>
<feature type="transmembrane region" description="Helical" evidence="1">
    <location>
        <begin position="380"/>
        <end position="402"/>
    </location>
</feature>
<sequence length="1032" mass="114388">MEIAHHRWPITLLYTLAFLVIGGLSFGVFVLAHRTLIWNMDGITQHYPIMIELHRLLTQKGLAGLAGWSWTFGLGADKLTTLAYYVLGDPFAYLLAFFPLSHFEAGYGLFIILRLYATGLAFIPLAKRYHFKPISQLLGTLAYAFTGYSLMVGDHHPFFLLPMIWFPLLLVGIDRIYHGQSWAFLGFITGLAILSNFYFAYILGLGSLIYAVIRYGHLRAARELTISLGAAIRRCLLAAVSGALFAGTLILPSVLMMLQSTRAAAKFANGLWLYPLSYYLKLSNAILTTGDSPTYWAILGMSGLGFLGCVYVLVHWRQQRSLALTLVLIVVGLGFPAVAAFFNVLSTPSNRWLLLVAVPVTLATMVLTDHVTTLTTHDRWWLMGATGGLLLLVYLSNGLVFNNPGRNLITYGLLLALTVVLVGSAHQPAKVTLTLVSGLLGLNLISNAWGYYDPNAGRPATQQLRRGDATKYLKDYYDGAQVVPQADSQFTRVSTLPDYNLLRTVGNNFTMLHGLHGIMSYFSVENGYVGQFSQDLQNSQYAMNSPITQADNRTAFNNLLGVKYLFARQDQIAAKKALPYGYRVSKKVFNEQAVYGLSNGTGTQVLTSKLAFPLVYSQPQALTTTQWRRLSGPDRERSLTQAALVKRRSANVAAAHYTPMQKDLDYTVTANTIPVVDSVNKAIQYRVKQAVVGQKGNLNQQQTANFGETLKAPKFKLDENGLLSTADEKLYAPLAQLNHNRRALDRVLAQNQKIVTQNQQDNQTGLHQMVSDAQGQPLSYTLTIDRPQAAQGTELYLELDGIQAKTQTTQERMQAADNTSVLGLTPRSRLTKLNDWRDAVRNPDLGDYWVTAQTRNQTQAFSQFGIDNLSDYEPKHRVLLNLGYSQQKRQTVDVTFSATQQINFKSVKLIAMPFNQTYDRQVQAAQQRGLQQPHISDNRVSGTLTAAKPSVLTTSMPYSDGWHLTVDGKSTATQVVNDGFVGANLSAGRHRIVLTYRTPGLQLGLWLSLVGALMLLAGGLWHLLRRPLKSKH</sequence>
<keyword evidence="3" id="KW-1185">Reference proteome</keyword>
<feature type="transmembrane region" description="Helical" evidence="1">
    <location>
        <begin position="231"/>
        <end position="251"/>
    </location>
</feature>
<dbReference type="RefSeq" id="WP_057802466.1">
    <property type="nucleotide sequence ID" value="NZ_AZDV01000015.1"/>
</dbReference>
<gene>
    <name evidence="2" type="ORF">FD25_GL001553</name>
</gene>
<feature type="transmembrane region" description="Helical" evidence="1">
    <location>
        <begin position="1003"/>
        <end position="1024"/>
    </location>
</feature>
<feature type="transmembrane region" description="Helical" evidence="1">
    <location>
        <begin position="133"/>
        <end position="152"/>
    </location>
</feature>
<organism evidence="2 3">
    <name type="scientific">Levilactobacillus acidifarinae DSM 19394 = JCM 15949</name>
    <dbReference type="NCBI Taxonomy" id="1423715"/>
    <lineage>
        <taxon>Bacteria</taxon>
        <taxon>Bacillati</taxon>
        <taxon>Bacillota</taxon>
        <taxon>Bacilli</taxon>
        <taxon>Lactobacillales</taxon>
        <taxon>Lactobacillaceae</taxon>
        <taxon>Levilactobacillus</taxon>
    </lineage>
</organism>
<keyword evidence="1" id="KW-0812">Transmembrane</keyword>
<keyword evidence="2" id="KW-0808">Transferase</keyword>
<dbReference type="AlphaFoldDB" id="A0A0R1LPX7"/>
<keyword evidence="1" id="KW-0472">Membrane</keyword>
<accession>A0A0R1LPX7</accession>
<dbReference type="EMBL" id="AZDV01000015">
    <property type="protein sequence ID" value="KRK95172.1"/>
    <property type="molecule type" value="Genomic_DNA"/>
</dbReference>